<evidence type="ECO:0000256" key="1">
    <source>
        <dbReference type="SAM" id="MobiDB-lite"/>
    </source>
</evidence>
<feature type="region of interest" description="Disordered" evidence="1">
    <location>
        <begin position="1"/>
        <end position="41"/>
    </location>
</feature>
<reference evidence="2 3" key="1">
    <citation type="submission" date="2023-10" db="EMBL/GenBank/DDBJ databases">
        <title>Genomes of two closely related lineages of the louse Polyplax serrata with different host specificities.</title>
        <authorList>
            <person name="Martinu J."/>
            <person name="Tarabai H."/>
            <person name="Stefka J."/>
            <person name="Hypsa V."/>
        </authorList>
    </citation>
    <scope>NUCLEOTIDE SEQUENCE [LARGE SCALE GENOMIC DNA]</scope>
    <source>
        <strain evidence="2">HR10_N</strain>
    </source>
</reference>
<organism evidence="2 3">
    <name type="scientific">Polyplax serrata</name>
    <name type="common">Common mouse louse</name>
    <dbReference type="NCBI Taxonomy" id="468196"/>
    <lineage>
        <taxon>Eukaryota</taxon>
        <taxon>Metazoa</taxon>
        <taxon>Ecdysozoa</taxon>
        <taxon>Arthropoda</taxon>
        <taxon>Hexapoda</taxon>
        <taxon>Insecta</taxon>
        <taxon>Pterygota</taxon>
        <taxon>Neoptera</taxon>
        <taxon>Paraneoptera</taxon>
        <taxon>Psocodea</taxon>
        <taxon>Troctomorpha</taxon>
        <taxon>Phthiraptera</taxon>
        <taxon>Anoplura</taxon>
        <taxon>Polyplacidae</taxon>
        <taxon>Polyplax</taxon>
    </lineage>
</organism>
<protein>
    <submittedName>
        <fullName evidence="2">Uncharacterized protein</fullName>
    </submittedName>
</protein>
<feature type="compositionally biased region" description="Basic and acidic residues" evidence="1">
    <location>
        <begin position="17"/>
        <end position="41"/>
    </location>
</feature>
<accession>A0AAN8PCL5</accession>
<proteinExistence type="predicted"/>
<dbReference type="AlphaFoldDB" id="A0AAN8PCL5"/>
<dbReference type="EMBL" id="JAWJWE010000037">
    <property type="protein sequence ID" value="KAK6626090.1"/>
    <property type="molecule type" value="Genomic_DNA"/>
</dbReference>
<name>A0AAN8PCL5_POLSC</name>
<evidence type="ECO:0000313" key="2">
    <source>
        <dbReference type="EMBL" id="KAK6626090.1"/>
    </source>
</evidence>
<evidence type="ECO:0000313" key="3">
    <source>
        <dbReference type="Proteomes" id="UP001372834"/>
    </source>
</evidence>
<dbReference type="Proteomes" id="UP001372834">
    <property type="component" value="Unassembled WGS sequence"/>
</dbReference>
<gene>
    <name evidence="2" type="ORF">RUM43_006394</name>
</gene>
<sequence>MKDDGNPSLLGDEKDEENEKAAAKAQGKDTEHVGDLHLRDEKPPGAAMAFAQGCSKFWVKHKKKPTTPELTSGGDFSPSWPIPKFYCFGGEKERGV</sequence>
<comment type="caution">
    <text evidence="2">The sequence shown here is derived from an EMBL/GenBank/DDBJ whole genome shotgun (WGS) entry which is preliminary data.</text>
</comment>